<accession>K1T295</accession>
<keyword evidence="2" id="KW-0808">Transferase</keyword>
<evidence type="ECO:0000259" key="1">
    <source>
        <dbReference type="Pfam" id="PF00625"/>
    </source>
</evidence>
<dbReference type="EMBL" id="AJWY01011136">
    <property type="protein sequence ID" value="EKC53586.1"/>
    <property type="molecule type" value="Genomic_DNA"/>
</dbReference>
<dbReference type="SUPFAM" id="SSF52540">
    <property type="entry name" value="P-loop containing nucleoside triphosphate hydrolases"/>
    <property type="match status" value="1"/>
</dbReference>
<dbReference type="InterPro" id="IPR027417">
    <property type="entry name" value="P-loop_NTPase"/>
</dbReference>
<name>K1T295_9ZZZZ</name>
<organism evidence="2">
    <name type="scientific">human gut metagenome</name>
    <dbReference type="NCBI Taxonomy" id="408170"/>
    <lineage>
        <taxon>unclassified sequences</taxon>
        <taxon>metagenomes</taxon>
        <taxon>organismal metagenomes</taxon>
    </lineage>
</organism>
<keyword evidence="2" id="KW-0418">Kinase</keyword>
<dbReference type="AlphaFoldDB" id="K1T295"/>
<dbReference type="Gene3D" id="3.40.50.300">
    <property type="entry name" value="P-loop containing nucleotide triphosphate hydrolases"/>
    <property type="match status" value="1"/>
</dbReference>
<feature type="domain" description="Guanylate kinase/L-type calcium channel beta subunit" evidence="1">
    <location>
        <begin position="3"/>
        <end position="90"/>
    </location>
</feature>
<reference evidence="2" key="1">
    <citation type="journal article" date="2013" name="Environ. Microbiol.">
        <title>Microbiota from the distal guts of lean and obese adolescents exhibit partial functional redundancy besides clear differences in community structure.</title>
        <authorList>
            <person name="Ferrer M."/>
            <person name="Ruiz A."/>
            <person name="Lanza F."/>
            <person name="Haange S.B."/>
            <person name="Oberbach A."/>
            <person name="Till H."/>
            <person name="Bargiela R."/>
            <person name="Campoy C."/>
            <person name="Segura M.T."/>
            <person name="Richter M."/>
            <person name="von Bergen M."/>
            <person name="Seifert J."/>
            <person name="Suarez A."/>
        </authorList>
    </citation>
    <scope>NUCLEOTIDE SEQUENCE</scope>
</reference>
<dbReference type="Pfam" id="PF00625">
    <property type="entry name" value="Guanylate_kin"/>
    <property type="match status" value="1"/>
</dbReference>
<evidence type="ECO:0000313" key="2">
    <source>
        <dbReference type="EMBL" id="EKC53586.1"/>
    </source>
</evidence>
<dbReference type="GO" id="GO:0016301">
    <property type="term" value="F:kinase activity"/>
    <property type="evidence" value="ECO:0007669"/>
    <property type="project" value="UniProtKB-KW"/>
</dbReference>
<comment type="caution">
    <text evidence="2">The sequence shown here is derived from an EMBL/GenBank/DDBJ whole genome shotgun (WGS) entry which is preliminary data.</text>
</comment>
<gene>
    <name evidence="2" type="ORF">LEA_16297</name>
</gene>
<sequence length="93" mass="10879">IVKDIDVNGTENLVKLLGKDTRIVTIFLRVPKEELHRRLLQRTPDADPKEITLRLNRFDYEESKIGVYDYVLKNNNLEKTIQIITAIIENESK</sequence>
<feature type="non-terminal residue" evidence="2">
    <location>
        <position position="1"/>
    </location>
</feature>
<dbReference type="InterPro" id="IPR008145">
    <property type="entry name" value="GK/Ca_channel_bsu"/>
</dbReference>
<proteinExistence type="predicted"/>
<protein>
    <submittedName>
        <fullName evidence="2">Guanylate kinase</fullName>
    </submittedName>
</protein>